<sequence length="594" mass="65769">MVSLLRNQRWPRSGLRDDVSLATAQHDPTTLTHTRPPLGFRTLHKNVPGLDWTGLDRTSHTPLLLMPKKRNHNFKQLQGCSSSSRQTAPASHGEDGNKPSVNERLSELRKLEGKDAAARKRLMAESVNQRSVPPEVRGILGVPESAPPKPKAGVRARDRLRTPGPAPPKSWLASSAAWTPTLAMRGGRKIGSRSANAPDRHRPKELLRFARLTGLDERAAHEKPSSMMHLSLKAIAESFSLFEEEDYPALVEVPLRLRLKLLPYISCYGLPITSRQLRALLQGDDSIRNLDLGGLIGHASLTVKKLGRMIEDEQEKSSLDVQDEILDSWDTETLPEKNLQPCPSLARFSSLTHLCLSHPGPGASWRDLLGFMKLVPQVTHLSLAYWPRPTLTPNLATTTVSSRHGPDVTAGGSHYYSTLDQDMTEPATLLKQLSARLLCLQWLDLEGCHDWFPALNKLAMDVGPHPEQQSTDPFAGDAWSAVAPGPPSVLTTNWKNLAYVRCSQGWLPDMAGVQAARPDMAGCMIRSIVLDLVDKLRETPVSSPAPDTLEVGKKRAGLWLETEFKIMRTCSAINFLRRQKGCTTIEMDCGWIKR</sequence>
<reference evidence="2 3" key="1">
    <citation type="submission" date="2023-08" db="EMBL/GenBank/DDBJ databases">
        <title>Black Yeasts Isolated from many extreme environments.</title>
        <authorList>
            <person name="Coleine C."/>
            <person name="Stajich J.E."/>
            <person name="Selbmann L."/>
        </authorList>
    </citation>
    <scope>NUCLEOTIDE SEQUENCE [LARGE SCALE GENOMIC DNA]</scope>
    <source>
        <strain evidence="2 3">CCFEE 5935</strain>
    </source>
</reference>
<comment type="caution">
    <text evidence="2">The sequence shown here is derived from an EMBL/GenBank/DDBJ whole genome shotgun (WGS) entry which is preliminary data.</text>
</comment>
<feature type="region of interest" description="Disordered" evidence="1">
    <location>
        <begin position="77"/>
        <end position="103"/>
    </location>
</feature>
<keyword evidence="3" id="KW-1185">Reference proteome</keyword>
<organism evidence="2 3">
    <name type="scientific">Saxophila tyrrhenica</name>
    <dbReference type="NCBI Taxonomy" id="1690608"/>
    <lineage>
        <taxon>Eukaryota</taxon>
        <taxon>Fungi</taxon>
        <taxon>Dikarya</taxon>
        <taxon>Ascomycota</taxon>
        <taxon>Pezizomycotina</taxon>
        <taxon>Dothideomycetes</taxon>
        <taxon>Dothideomycetidae</taxon>
        <taxon>Mycosphaerellales</taxon>
        <taxon>Extremaceae</taxon>
        <taxon>Saxophila</taxon>
    </lineage>
</organism>
<protein>
    <submittedName>
        <fullName evidence="2">Uncharacterized protein</fullName>
    </submittedName>
</protein>
<evidence type="ECO:0000256" key="1">
    <source>
        <dbReference type="SAM" id="MobiDB-lite"/>
    </source>
</evidence>
<feature type="region of interest" description="Disordered" evidence="1">
    <location>
        <begin position="1"/>
        <end position="55"/>
    </location>
</feature>
<feature type="region of interest" description="Disordered" evidence="1">
    <location>
        <begin position="124"/>
        <end position="203"/>
    </location>
</feature>
<dbReference type="AlphaFoldDB" id="A0AAV9PAZ3"/>
<dbReference type="GeneID" id="89926466"/>
<feature type="compositionally biased region" description="Polar residues" evidence="1">
    <location>
        <begin position="77"/>
        <end position="89"/>
    </location>
</feature>
<evidence type="ECO:0000313" key="3">
    <source>
        <dbReference type="Proteomes" id="UP001337655"/>
    </source>
</evidence>
<proteinExistence type="predicted"/>
<dbReference type="Proteomes" id="UP001337655">
    <property type="component" value="Unassembled WGS sequence"/>
</dbReference>
<gene>
    <name evidence="2" type="ORF">LTR77_005122</name>
</gene>
<evidence type="ECO:0000313" key="2">
    <source>
        <dbReference type="EMBL" id="KAK5170534.1"/>
    </source>
</evidence>
<name>A0AAV9PAZ3_9PEZI</name>
<feature type="compositionally biased region" description="Polar residues" evidence="1">
    <location>
        <begin position="22"/>
        <end position="33"/>
    </location>
</feature>
<dbReference type="EMBL" id="JAVRRT010000007">
    <property type="protein sequence ID" value="KAK5170534.1"/>
    <property type="molecule type" value="Genomic_DNA"/>
</dbReference>
<dbReference type="RefSeq" id="XP_064659732.1">
    <property type="nucleotide sequence ID" value="XM_064802371.1"/>
</dbReference>
<accession>A0AAV9PAZ3</accession>